<gene>
    <name evidence="2" type="ORF">DI586_11155</name>
</gene>
<dbReference type="EMBL" id="QFOT01000185">
    <property type="protein sequence ID" value="PZP53330.1"/>
    <property type="molecule type" value="Genomic_DNA"/>
</dbReference>
<dbReference type="Proteomes" id="UP000249739">
    <property type="component" value="Unassembled WGS sequence"/>
</dbReference>
<feature type="transmembrane region" description="Helical" evidence="1">
    <location>
        <begin position="103"/>
        <end position="120"/>
    </location>
</feature>
<protein>
    <submittedName>
        <fullName evidence="2">Uncharacterized protein</fullName>
    </submittedName>
</protein>
<name>A0A2W5FHY2_9BACT</name>
<evidence type="ECO:0000313" key="2">
    <source>
        <dbReference type="EMBL" id="PZP53330.1"/>
    </source>
</evidence>
<evidence type="ECO:0000313" key="3">
    <source>
        <dbReference type="Proteomes" id="UP000249739"/>
    </source>
</evidence>
<keyword evidence="1" id="KW-0472">Membrane</keyword>
<keyword evidence="1" id="KW-1133">Transmembrane helix</keyword>
<keyword evidence="1" id="KW-0812">Transmembrane</keyword>
<comment type="caution">
    <text evidence="2">The sequence shown here is derived from an EMBL/GenBank/DDBJ whole genome shotgun (WGS) entry which is preliminary data.</text>
</comment>
<reference evidence="2 3" key="1">
    <citation type="submission" date="2017-08" db="EMBL/GenBank/DDBJ databases">
        <title>Infants hospitalized years apart are colonized by the same room-sourced microbial strains.</title>
        <authorList>
            <person name="Brooks B."/>
            <person name="Olm M.R."/>
            <person name="Firek B.A."/>
            <person name="Baker R."/>
            <person name="Thomas B.C."/>
            <person name="Morowitz M.J."/>
            <person name="Banfield J.F."/>
        </authorList>
    </citation>
    <scope>NUCLEOTIDE SEQUENCE [LARGE SCALE GENOMIC DNA]</scope>
    <source>
        <strain evidence="2">S2_006_000_R2_64</strain>
    </source>
</reference>
<feature type="non-terminal residue" evidence="2">
    <location>
        <position position="1"/>
    </location>
</feature>
<sequence>VQEIQSTISYLARFGYAQDDGLDIMLISKPDFGSLVEGMLNFKCNFNTLTLQRAAEIAGLNIGRGADPHYAESLHVAWYAKKLRPLMPMKSREIETVAKPRKMAFLAMLAITAGFGYLLFNLSNEYQALNAAQQNAAEVQKMQVLADQIYQEEIKRKEALGIDIKLIQGALGIYKEYDKMTFDPLPMLEAIGSELQGMQVSSMDMAESLSPAEAGVVNYDGTPASNKSIATTLNFTFPGTIEPQVGNEQLDALRKRLTAKLPGYEVKVSKQLADLTYTGEISSETGFTAARRKADDVYTGGIEIIRELKNAGNTGTP</sequence>
<organism evidence="2 3">
    <name type="scientific">Micavibrio aeruginosavorus</name>
    <dbReference type="NCBI Taxonomy" id="349221"/>
    <lineage>
        <taxon>Bacteria</taxon>
        <taxon>Pseudomonadati</taxon>
        <taxon>Bdellovibrionota</taxon>
        <taxon>Bdellovibrionia</taxon>
        <taxon>Bdellovibrionales</taxon>
        <taxon>Pseudobdellovibrionaceae</taxon>
        <taxon>Micavibrio</taxon>
    </lineage>
</organism>
<proteinExistence type="predicted"/>
<evidence type="ECO:0000256" key="1">
    <source>
        <dbReference type="SAM" id="Phobius"/>
    </source>
</evidence>
<dbReference type="AlphaFoldDB" id="A0A2W5FHY2"/>
<accession>A0A2W5FHY2</accession>